<dbReference type="Pfam" id="PF02535">
    <property type="entry name" value="Zip"/>
    <property type="match status" value="1"/>
</dbReference>
<evidence type="ECO:0000256" key="2">
    <source>
        <dbReference type="ARBA" id="ARBA00022692"/>
    </source>
</evidence>
<dbReference type="GO" id="GO:0046873">
    <property type="term" value="F:metal ion transmembrane transporter activity"/>
    <property type="evidence" value="ECO:0007669"/>
    <property type="project" value="InterPro"/>
</dbReference>
<comment type="caution">
    <text evidence="6">The sequence shown here is derived from an EMBL/GenBank/DDBJ whole genome shotgun (WGS) entry which is preliminary data.</text>
</comment>
<evidence type="ECO:0000256" key="1">
    <source>
        <dbReference type="ARBA" id="ARBA00004141"/>
    </source>
</evidence>
<feature type="transmembrane region" description="Helical" evidence="5">
    <location>
        <begin position="12"/>
        <end position="32"/>
    </location>
</feature>
<proteinExistence type="predicted"/>
<evidence type="ECO:0000256" key="3">
    <source>
        <dbReference type="ARBA" id="ARBA00022989"/>
    </source>
</evidence>
<dbReference type="EMBL" id="JACNJN010000028">
    <property type="protein sequence ID" value="MBC8333850.1"/>
    <property type="molecule type" value="Genomic_DNA"/>
</dbReference>
<feature type="transmembrane region" description="Helical" evidence="5">
    <location>
        <begin position="249"/>
        <end position="271"/>
    </location>
</feature>
<feature type="transmembrane region" description="Helical" evidence="5">
    <location>
        <begin position="370"/>
        <end position="392"/>
    </location>
</feature>
<keyword evidence="3 5" id="KW-1133">Transmembrane helix</keyword>
<evidence type="ECO:0000256" key="5">
    <source>
        <dbReference type="SAM" id="Phobius"/>
    </source>
</evidence>
<feature type="transmembrane region" description="Helical" evidence="5">
    <location>
        <begin position="179"/>
        <end position="198"/>
    </location>
</feature>
<gene>
    <name evidence="6" type="ORF">H8E29_01155</name>
</gene>
<comment type="subcellular location">
    <subcellularLocation>
        <location evidence="1">Membrane</location>
        <topology evidence="1">Multi-pass membrane protein</topology>
    </subcellularLocation>
</comment>
<reference evidence="6 7" key="1">
    <citation type="submission" date="2020-08" db="EMBL/GenBank/DDBJ databases">
        <title>Bridging the membrane lipid divide: bacteria of the FCB group superphylum have the potential to synthesize archaeal ether lipids.</title>
        <authorList>
            <person name="Villanueva L."/>
            <person name="Von Meijenfeldt F.A.B."/>
            <person name="Westbye A.B."/>
            <person name="Yadav S."/>
            <person name="Hopmans E.C."/>
            <person name="Dutilh B.E."/>
            <person name="Sinninghe Damste J.S."/>
        </authorList>
    </citation>
    <scope>NUCLEOTIDE SEQUENCE [LARGE SCALE GENOMIC DNA]</scope>
    <source>
        <strain evidence="6">NIOZ-UU36</strain>
    </source>
</reference>
<organism evidence="6 7">
    <name type="scientific">Candidatus Desulfolinea nitratireducens</name>
    <dbReference type="NCBI Taxonomy" id="2841698"/>
    <lineage>
        <taxon>Bacteria</taxon>
        <taxon>Bacillati</taxon>
        <taxon>Chloroflexota</taxon>
        <taxon>Anaerolineae</taxon>
        <taxon>Anaerolineales</taxon>
        <taxon>Anaerolineales incertae sedis</taxon>
        <taxon>Candidatus Desulfolinea</taxon>
    </lineage>
</organism>
<feature type="transmembrane region" description="Helical" evidence="5">
    <location>
        <begin position="145"/>
        <end position="167"/>
    </location>
</feature>
<feature type="transmembrane region" description="Helical" evidence="5">
    <location>
        <begin position="312"/>
        <end position="332"/>
    </location>
</feature>
<keyword evidence="4 5" id="KW-0472">Membrane</keyword>
<feature type="transmembrane region" description="Helical" evidence="5">
    <location>
        <begin position="277"/>
        <end position="300"/>
    </location>
</feature>
<feature type="transmembrane region" description="Helical" evidence="5">
    <location>
        <begin position="210"/>
        <end position="228"/>
    </location>
</feature>
<evidence type="ECO:0000313" key="7">
    <source>
        <dbReference type="Proteomes" id="UP000614469"/>
    </source>
</evidence>
<name>A0A8J6NJ56_9CHLR</name>
<protein>
    <submittedName>
        <fullName evidence="6">ZIP family metal transporter</fullName>
    </submittedName>
</protein>
<dbReference type="InterPro" id="IPR003689">
    <property type="entry name" value="ZIP"/>
</dbReference>
<evidence type="ECO:0000313" key="6">
    <source>
        <dbReference type="EMBL" id="MBC8333850.1"/>
    </source>
</evidence>
<accession>A0A8J6NJ56</accession>
<feature type="transmembrane region" description="Helical" evidence="5">
    <location>
        <begin position="338"/>
        <end position="358"/>
    </location>
</feature>
<sequence>MTEEKTNRFTIRTFGLLLLPIILLAGVIFLFLSTGGGLDLKSAAPVEDLNIERYTLSPSEIEIYVRNAGPEALNISTLIINDAVWPFSVSPSNTIPRLGQGTIHLEYPWVYGEAYGITLFTSNAVAFDVEIPVAFSTPKPSSSTFWSFALIGLYVGVIPVFLGIFWFPALRLLSRRWMIFLMAITAGLLIFLGLDTLIEALENAAHAPGSFQGTGLVGIGAVATFLLLDAISKKESRTGRNESEKRLSLAYMIAIGIGIHNLGEGLAIGAAYNIGEIALGTFLVVGFIIQNITEGLGIIAPVLRDRPDIRSLIWLGLIGGAPAILGAWIGGFSPSPTLATLFLAVGTGAIFEVVYEIAKLIQKDTDKQPMPMTVFSGVLTGMMLLWVTGLLIK</sequence>
<dbReference type="Proteomes" id="UP000614469">
    <property type="component" value="Unassembled WGS sequence"/>
</dbReference>
<dbReference type="GO" id="GO:0016020">
    <property type="term" value="C:membrane"/>
    <property type="evidence" value="ECO:0007669"/>
    <property type="project" value="UniProtKB-SubCell"/>
</dbReference>
<dbReference type="AlphaFoldDB" id="A0A8J6NJ56"/>
<keyword evidence="2 5" id="KW-0812">Transmembrane</keyword>
<evidence type="ECO:0000256" key="4">
    <source>
        <dbReference type="ARBA" id="ARBA00023136"/>
    </source>
</evidence>